<dbReference type="GO" id="GO:0000776">
    <property type="term" value="C:kinetochore"/>
    <property type="evidence" value="ECO:0007669"/>
    <property type="project" value="InterPro"/>
</dbReference>
<dbReference type="SUPFAM" id="SSF51182">
    <property type="entry name" value="RmlC-like cupins"/>
    <property type="match status" value="1"/>
</dbReference>
<name>A0A0H2S4Q9_9AGAM</name>
<dbReference type="Pfam" id="PF11699">
    <property type="entry name" value="CENP-C_C"/>
    <property type="match status" value="1"/>
</dbReference>
<feature type="region of interest" description="Disordered" evidence="7">
    <location>
        <begin position="1"/>
        <end position="33"/>
    </location>
</feature>
<feature type="compositionally biased region" description="Polar residues" evidence="7">
    <location>
        <begin position="145"/>
        <end position="163"/>
    </location>
</feature>
<evidence type="ECO:0000256" key="3">
    <source>
        <dbReference type="ARBA" id="ARBA00023125"/>
    </source>
</evidence>
<keyword evidence="4" id="KW-0539">Nucleus</keyword>
<keyword evidence="10" id="KW-1185">Reference proteome</keyword>
<feature type="compositionally biased region" description="Pro residues" evidence="7">
    <location>
        <begin position="222"/>
        <end position="231"/>
    </location>
</feature>
<evidence type="ECO:0000313" key="9">
    <source>
        <dbReference type="EMBL" id="KLO19245.1"/>
    </source>
</evidence>
<dbReference type="InterPro" id="IPR025974">
    <property type="entry name" value="Mif2/CENP-C_cupin"/>
</dbReference>
<organism evidence="9 10">
    <name type="scientific">Schizopora paradoxa</name>
    <dbReference type="NCBI Taxonomy" id="27342"/>
    <lineage>
        <taxon>Eukaryota</taxon>
        <taxon>Fungi</taxon>
        <taxon>Dikarya</taxon>
        <taxon>Basidiomycota</taxon>
        <taxon>Agaricomycotina</taxon>
        <taxon>Agaricomycetes</taxon>
        <taxon>Hymenochaetales</taxon>
        <taxon>Schizoporaceae</taxon>
        <taxon>Schizopora</taxon>
    </lineage>
</organism>
<feature type="compositionally biased region" description="Polar residues" evidence="7">
    <location>
        <begin position="110"/>
        <end position="127"/>
    </location>
</feature>
<feature type="region of interest" description="Disordered" evidence="7">
    <location>
        <begin position="533"/>
        <end position="581"/>
    </location>
</feature>
<dbReference type="GO" id="GO:0051455">
    <property type="term" value="P:spindle attachment to meiosis I kinetochore"/>
    <property type="evidence" value="ECO:0007669"/>
    <property type="project" value="TreeGrafter"/>
</dbReference>
<dbReference type="AlphaFoldDB" id="A0A0H2S4Q9"/>
<comment type="subcellular location">
    <subcellularLocation>
        <location evidence="1">Nucleus</location>
    </subcellularLocation>
</comment>
<sequence>MSQGRKSSISDVRRGALKAHVPYRADDLTQGKKTGISVKYVHRNSDGFESFGEVLDQADGVTPPHVRAKRKGRRDPSPEEDRDGEVSMELDDSTVDSPQRFLSQGRRPSAPSSVNRSNASAFQSNRSRGAEYDEVPSTRAAGSSHRMQNGSSTPGNRSKSNGARFSLPDSPVHDQSYANDDEFGGGDYGGDDGFGQPVASTSSPRHTSFTEMGQGEDDVEPEGPPSSPILPPSSSKSRGKSKSLDYETANEDDVEDEIERGLQEIDETEDPEPEEEEVRPQSKGKRARVEEPQKKTKEPAKKRRVQKTMPLTETHQNVEGVRRGTRTRYKPLEFWRNEKVVYGRRESGVSMVPVIKDIIRLPKDAPEPLVHKGRRSKPRSKTASQAPEPQVIIYNPEEGWDDATDPHGVVLDYVNREEVQRRVAFTSKMVTPKPAADNNFLFQKIFGDGEFIAAGQLIIPVGGKKPNKGTKDNTYIFYLIEGAVNLKIHRSSFVLATGGMFLIPRGNNYYLENISQRPAKLFFAQARKVTVGEGDEEPTTTLRKASDMPRPSNATQRSSSAAATSPDKAGPSDKKNRAVSK</sequence>
<accession>A0A0H2S4Q9</accession>
<feature type="domain" description="Mif2/CENP-C cupin" evidence="8">
    <location>
        <begin position="440"/>
        <end position="525"/>
    </location>
</feature>
<comment type="similarity">
    <text evidence="2">Belongs to the CENP-C/MIF2 family.</text>
</comment>
<evidence type="ECO:0000256" key="6">
    <source>
        <dbReference type="ARBA" id="ARBA00075033"/>
    </source>
</evidence>
<dbReference type="CDD" id="cd06993">
    <property type="entry name" value="cupin_CENP-C_C"/>
    <property type="match status" value="1"/>
</dbReference>
<feature type="compositionally biased region" description="Basic and acidic residues" evidence="7">
    <location>
        <begin position="287"/>
        <end position="299"/>
    </location>
</feature>
<gene>
    <name evidence="9" type="ORF">SCHPADRAFT_843935</name>
</gene>
<feature type="compositionally biased region" description="Acidic residues" evidence="7">
    <location>
        <begin position="80"/>
        <end position="94"/>
    </location>
</feature>
<dbReference type="InterPro" id="IPR028386">
    <property type="entry name" value="CENP-C/Mif2/cnp3"/>
</dbReference>
<feature type="region of interest" description="Disordered" evidence="7">
    <location>
        <begin position="366"/>
        <end position="386"/>
    </location>
</feature>
<comment type="function">
    <text evidence="5">Component of the kinetochore, a multiprotein complex that assembles on centromeric DNA and attaches chromosomes to spindle microtubules, mediating chromosome segregation and sister chromatid segregation during meiosis and mitosis. Component of the inner kinetochore constitutive centromere-associated network (CCAN), which serves as a structural platform for outer kinetochore assembly.</text>
</comment>
<protein>
    <recommendedName>
        <fullName evidence="6">CENP-C homolog</fullName>
    </recommendedName>
</protein>
<keyword evidence="3" id="KW-0238">DNA-binding</keyword>
<dbReference type="Proteomes" id="UP000053477">
    <property type="component" value="Unassembled WGS sequence"/>
</dbReference>
<evidence type="ECO:0000256" key="1">
    <source>
        <dbReference type="ARBA" id="ARBA00004123"/>
    </source>
</evidence>
<dbReference type="InParanoid" id="A0A0H2S4Q9"/>
<evidence type="ECO:0000256" key="7">
    <source>
        <dbReference type="SAM" id="MobiDB-lite"/>
    </source>
</evidence>
<feature type="compositionally biased region" description="Basic residues" evidence="7">
    <location>
        <begin position="371"/>
        <end position="380"/>
    </location>
</feature>
<evidence type="ECO:0000256" key="2">
    <source>
        <dbReference type="ARBA" id="ARBA00010291"/>
    </source>
</evidence>
<evidence type="ECO:0000313" key="10">
    <source>
        <dbReference type="Proteomes" id="UP000053477"/>
    </source>
</evidence>
<feature type="region of interest" description="Disordered" evidence="7">
    <location>
        <begin position="51"/>
        <end position="307"/>
    </location>
</feature>
<dbReference type="PANTHER" id="PTHR16684">
    <property type="entry name" value="CENTROMERE PROTEIN C"/>
    <property type="match status" value="1"/>
</dbReference>
<dbReference type="GO" id="GO:0019237">
    <property type="term" value="F:centromeric DNA binding"/>
    <property type="evidence" value="ECO:0007669"/>
    <property type="project" value="InterPro"/>
</dbReference>
<dbReference type="GO" id="GO:0051315">
    <property type="term" value="P:attachment of mitotic spindle microtubules to kinetochore"/>
    <property type="evidence" value="ECO:0007669"/>
    <property type="project" value="TreeGrafter"/>
</dbReference>
<dbReference type="InterPro" id="IPR011051">
    <property type="entry name" value="RmlC_Cupin_sf"/>
</dbReference>
<feature type="compositionally biased region" description="Basic and acidic residues" evidence="7">
    <location>
        <begin position="570"/>
        <end position="581"/>
    </location>
</feature>
<feature type="compositionally biased region" description="Acidic residues" evidence="7">
    <location>
        <begin position="248"/>
        <end position="277"/>
    </location>
</feature>
<reference evidence="9 10" key="1">
    <citation type="submission" date="2015-04" db="EMBL/GenBank/DDBJ databases">
        <title>Complete genome sequence of Schizopora paradoxa KUC8140, a cosmopolitan wood degrader in East Asia.</title>
        <authorList>
            <consortium name="DOE Joint Genome Institute"/>
            <person name="Min B."/>
            <person name="Park H."/>
            <person name="Jang Y."/>
            <person name="Kim J.-J."/>
            <person name="Kim K.H."/>
            <person name="Pangilinan J."/>
            <person name="Lipzen A."/>
            <person name="Riley R."/>
            <person name="Grigoriev I.V."/>
            <person name="Spatafora J.W."/>
            <person name="Choi I.-G."/>
        </authorList>
    </citation>
    <scope>NUCLEOTIDE SEQUENCE [LARGE SCALE GENOMIC DNA]</scope>
    <source>
        <strain evidence="9 10">KUC8140</strain>
    </source>
</reference>
<dbReference type="GO" id="GO:0051382">
    <property type="term" value="P:kinetochore assembly"/>
    <property type="evidence" value="ECO:0007669"/>
    <property type="project" value="InterPro"/>
</dbReference>
<evidence type="ECO:0000259" key="8">
    <source>
        <dbReference type="Pfam" id="PF11699"/>
    </source>
</evidence>
<evidence type="ECO:0000256" key="4">
    <source>
        <dbReference type="ARBA" id="ARBA00023242"/>
    </source>
</evidence>
<evidence type="ECO:0000256" key="5">
    <source>
        <dbReference type="ARBA" id="ARBA00057947"/>
    </source>
</evidence>
<dbReference type="Gene3D" id="2.60.120.10">
    <property type="entry name" value="Jelly Rolls"/>
    <property type="match status" value="1"/>
</dbReference>
<dbReference type="FunFam" id="2.60.120.10:FF:000033">
    <property type="entry name" value="Centromere protein C 1"/>
    <property type="match status" value="1"/>
</dbReference>
<dbReference type="GO" id="GO:0005634">
    <property type="term" value="C:nucleus"/>
    <property type="evidence" value="ECO:0007669"/>
    <property type="project" value="UniProtKB-SubCell"/>
</dbReference>
<feature type="compositionally biased region" description="Polar residues" evidence="7">
    <location>
        <begin position="1"/>
        <end position="10"/>
    </location>
</feature>
<feature type="compositionally biased region" description="Polar residues" evidence="7">
    <location>
        <begin position="198"/>
        <end position="211"/>
    </location>
</feature>
<dbReference type="PANTHER" id="PTHR16684:SF11">
    <property type="entry name" value="CENTROMERE PROTEIN C"/>
    <property type="match status" value="1"/>
</dbReference>
<feature type="compositionally biased region" description="Low complexity" evidence="7">
    <location>
        <begin position="552"/>
        <end position="565"/>
    </location>
</feature>
<dbReference type="InterPro" id="IPR014710">
    <property type="entry name" value="RmlC-like_jellyroll"/>
</dbReference>
<proteinExistence type="inferred from homology"/>
<dbReference type="EMBL" id="KQ085888">
    <property type="protein sequence ID" value="KLO19245.1"/>
    <property type="molecule type" value="Genomic_DNA"/>
</dbReference>
<dbReference type="STRING" id="27342.A0A0H2S4Q9"/>
<dbReference type="OrthoDB" id="1939643at2759"/>